<dbReference type="RefSeq" id="WP_136934531.1">
    <property type="nucleotide sequence ID" value="NZ_SSMQ01000066.1"/>
</dbReference>
<dbReference type="OrthoDB" id="9902091at2"/>
<sequence>MEHAGKGIALSVDELRALRRLIEKMGERAVVAELNVSRQALGRTLAGLPVRRGTLALVRAGLAAPNIRAKLEDKRPTRPARRST</sequence>
<dbReference type="EMBL" id="SSMQ01000066">
    <property type="protein sequence ID" value="TKC98601.1"/>
    <property type="molecule type" value="Genomic_DNA"/>
</dbReference>
<keyword evidence="2" id="KW-1185">Reference proteome</keyword>
<dbReference type="AlphaFoldDB" id="A0A4U1IVV5"/>
<accession>A0A4U1IVV5</accession>
<dbReference type="Proteomes" id="UP000309215">
    <property type="component" value="Unassembled WGS sequence"/>
</dbReference>
<evidence type="ECO:0000313" key="1">
    <source>
        <dbReference type="EMBL" id="TKC98601.1"/>
    </source>
</evidence>
<comment type="caution">
    <text evidence="1">The sequence shown here is derived from an EMBL/GenBank/DDBJ whole genome shotgun (WGS) entry which is preliminary data.</text>
</comment>
<name>A0A4U1IVV5_9BACT</name>
<evidence type="ECO:0008006" key="3">
    <source>
        <dbReference type="Google" id="ProtNLM"/>
    </source>
</evidence>
<gene>
    <name evidence="1" type="ORF">E8A74_40755</name>
</gene>
<reference evidence="1 2" key="1">
    <citation type="submission" date="2019-04" db="EMBL/GenBank/DDBJ databases">
        <authorList>
            <person name="Li Y."/>
            <person name="Wang J."/>
        </authorList>
    </citation>
    <scope>NUCLEOTIDE SEQUENCE [LARGE SCALE GENOMIC DNA]</scope>
    <source>
        <strain evidence="1 2">DSM 14668</strain>
    </source>
</reference>
<evidence type="ECO:0000313" key="2">
    <source>
        <dbReference type="Proteomes" id="UP000309215"/>
    </source>
</evidence>
<organism evidence="1 2">
    <name type="scientific">Polyangium fumosum</name>
    <dbReference type="NCBI Taxonomy" id="889272"/>
    <lineage>
        <taxon>Bacteria</taxon>
        <taxon>Pseudomonadati</taxon>
        <taxon>Myxococcota</taxon>
        <taxon>Polyangia</taxon>
        <taxon>Polyangiales</taxon>
        <taxon>Polyangiaceae</taxon>
        <taxon>Polyangium</taxon>
    </lineage>
</organism>
<proteinExistence type="predicted"/>
<protein>
    <recommendedName>
        <fullName evidence="3">DNA-binding protein</fullName>
    </recommendedName>
</protein>